<keyword evidence="5" id="KW-0560">Oxidoreductase</keyword>
<organism evidence="9 10">
    <name type="scientific">Symbiodinium microadriaticum</name>
    <name type="common">Dinoflagellate</name>
    <name type="synonym">Zooxanthella microadriatica</name>
    <dbReference type="NCBI Taxonomy" id="2951"/>
    <lineage>
        <taxon>Eukaryota</taxon>
        <taxon>Sar</taxon>
        <taxon>Alveolata</taxon>
        <taxon>Dinophyceae</taxon>
        <taxon>Suessiales</taxon>
        <taxon>Symbiodiniaceae</taxon>
        <taxon>Symbiodinium</taxon>
    </lineage>
</organism>
<reference evidence="9 10" key="1">
    <citation type="submission" date="2016-02" db="EMBL/GenBank/DDBJ databases">
        <title>Genome analysis of coral dinoflagellate symbionts highlights evolutionary adaptations to a symbiotic lifestyle.</title>
        <authorList>
            <person name="Aranda M."/>
            <person name="Li Y."/>
            <person name="Liew Y.J."/>
            <person name="Baumgarten S."/>
            <person name="Simakov O."/>
            <person name="Wilson M."/>
            <person name="Piel J."/>
            <person name="Ashoor H."/>
            <person name="Bougouffa S."/>
            <person name="Bajic V.B."/>
            <person name="Ryu T."/>
            <person name="Ravasi T."/>
            <person name="Bayer T."/>
            <person name="Micklem G."/>
            <person name="Kim H."/>
            <person name="Bhak J."/>
            <person name="Lajeunesse T.C."/>
            <person name="Voolstra C.R."/>
        </authorList>
    </citation>
    <scope>NUCLEOTIDE SEQUENCE [LARGE SCALE GENOMIC DNA]</scope>
    <source>
        <strain evidence="9 10">CCMP2467</strain>
    </source>
</reference>
<evidence type="ECO:0000256" key="5">
    <source>
        <dbReference type="ARBA" id="ARBA00023002"/>
    </source>
</evidence>
<dbReference type="InterPro" id="IPR036188">
    <property type="entry name" value="FAD/NAD-bd_sf"/>
</dbReference>
<dbReference type="Pfam" id="PF00023">
    <property type="entry name" value="Ank"/>
    <property type="match status" value="1"/>
</dbReference>
<dbReference type="GO" id="GO:0071949">
    <property type="term" value="F:FAD binding"/>
    <property type="evidence" value="ECO:0007669"/>
    <property type="project" value="InterPro"/>
</dbReference>
<keyword evidence="7" id="KW-0040">ANK repeat</keyword>
<feature type="repeat" description="ANK" evidence="7">
    <location>
        <begin position="3"/>
        <end position="35"/>
    </location>
</feature>
<evidence type="ECO:0000313" key="9">
    <source>
        <dbReference type="EMBL" id="OLQ11893.1"/>
    </source>
</evidence>
<dbReference type="GO" id="GO:0004502">
    <property type="term" value="F:kynurenine 3-monooxygenase activity"/>
    <property type="evidence" value="ECO:0007669"/>
    <property type="project" value="TreeGrafter"/>
</dbReference>
<comment type="cofactor">
    <cofactor evidence="1">
        <name>FAD</name>
        <dbReference type="ChEBI" id="CHEBI:57692"/>
    </cofactor>
</comment>
<comment type="caution">
    <text evidence="9">The sequence shown here is derived from an EMBL/GenBank/DDBJ whole genome shotgun (WGS) entry which is preliminary data.</text>
</comment>
<keyword evidence="2" id="KW-0285">Flavoprotein</keyword>
<dbReference type="SUPFAM" id="SSF51905">
    <property type="entry name" value="FAD/NAD(P)-binding domain"/>
    <property type="match status" value="1"/>
</dbReference>
<dbReference type="Proteomes" id="UP000186817">
    <property type="component" value="Unassembled WGS sequence"/>
</dbReference>
<dbReference type="PANTHER" id="PTHR46028">
    <property type="entry name" value="KYNURENINE 3-MONOOXYGENASE"/>
    <property type="match status" value="1"/>
</dbReference>
<dbReference type="PROSITE" id="PS50297">
    <property type="entry name" value="ANK_REP_REGION"/>
    <property type="match status" value="1"/>
</dbReference>
<evidence type="ECO:0000313" key="10">
    <source>
        <dbReference type="Proteomes" id="UP000186817"/>
    </source>
</evidence>
<keyword evidence="6" id="KW-0503">Monooxygenase</keyword>
<accession>A0A1Q9EX08</accession>
<keyword evidence="4" id="KW-0521">NADP</keyword>
<evidence type="ECO:0000256" key="6">
    <source>
        <dbReference type="ARBA" id="ARBA00023033"/>
    </source>
</evidence>
<proteinExistence type="predicted"/>
<feature type="domain" description="FAD-binding" evidence="8">
    <location>
        <begin position="145"/>
        <end position="182"/>
    </location>
</feature>
<name>A0A1Q9EX08_SYMMI</name>
<dbReference type="InterPro" id="IPR036770">
    <property type="entry name" value="Ankyrin_rpt-contain_sf"/>
</dbReference>
<evidence type="ECO:0000256" key="1">
    <source>
        <dbReference type="ARBA" id="ARBA00001974"/>
    </source>
</evidence>
<sequence>MNDGRTPLFIAAQNGHLEVVRLLLEAKADKDKANVDNDKDKEFSSDGFYAIRGAATSKAKQKLGLIPVRSEFGTRTANLITYEDDVVWDADSLESFKAYAQEQWPHFPLEDLVSEEELTRFAQNRGGRFPKPQHCRSAMWLPDDSDHGAAVLIGDSLHSLPPDIGQGVNSALEDVTVLARCLDSAGD</sequence>
<dbReference type="Pfam" id="PF01494">
    <property type="entry name" value="FAD_binding_3"/>
    <property type="match status" value="1"/>
</dbReference>
<evidence type="ECO:0000256" key="4">
    <source>
        <dbReference type="ARBA" id="ARBA00022857"/>
    </source>
</evidence>
<evidence type="ECO:0000259" key="8">
    <source>
        <dbReference type="Pfam" id="PF01494"/>
    </source>
</evidence>
<evidence type="ECO:0000256" key="3">
    <source>
        <dbReference type="ARBA" id="ARBA00022827"/>
    </source>
</evidence>
<dbReference type="OrthoDB" id="444232at2759"/>
<dbReference type="PROSITE" id="PS50088">
    <property type="entry name" value="ANK_REPEAT"/>
    <property type="match status" value="1"/>
</dbReference>
<dbReference type="EMBL" id="LSRX01000052">
    <property type="protein sequence ID" value="OLQ11893.1"/>
    <property type="molecule type" value="Genomic_DNA"/>
</dbReference>
<dbReference type="GO" id="GO:0070189">
    <property type="term" value="P:kynurenine metabolic process"/>
    <property type="evidence" value="ECO:0007669"/>
    <property type="project" value="TreeGrafter"/>
</dbReference>
<protein>
    <recommendedName>
        <fullName evidence="8">FAD-binding domain-containing protein</fullName>
    </recommendedName>
</protein>
<dbReference type="PANTHER" id="PTHR46028:SF2">
    <property type="entry name" value="KYNURENINE 3-MONOOXYGENASE"/>
    <property type="match status" value="1"/>
</dbReference>
<dbReference type="InterPro" id="IPR002938">
    <property type="entry name" value="FAD-bd"/>
</dbReference>
<evidence type="ECO:0000256" key="7">
    <source>
        <dbReference type="PROSITE-ProRule" id="PRU00023"/>
    </source>
</evidence>
<dbReference type="SMART" id="SM00248">
    <property type="entry name" value="ANK"/>
    <property type="match status" value="1"/>
</dbReference>
<dbReference type="Gene3D" id="1.25.40.20">
    <property type="entry name" value="Ankyrin repeat-containing domain"/>
    <property type="match status" value="1"/>
</dbReference>
<dbReference type="AlphaFoldDB" id="A0A1Q9EX08"/>
<dbReference type="InterPro" id="IPR002110">
    <property type="entry name" value="Ankyrin_rpt"/>
</dbReference>
<keyword evidence="10" id="KW-1185">Reference proteome</keyword>
<evidence type="ECO:0000256" key="2">
    <source>
        <dbReference type="ARBA" id="ARBA00022630"/>
    </source>
</evidence>
<dbReference type="SUPFAM" id="SSF48403">
    <property type="entry name" value="Ankyrin repeat"/>
    <property type="match status" value="1"/>
</dbReference>
<gene>
    <name evidence="9" type="ORF">AK812_SmicGene4232</name>
</gene>
<keyword evidence="3" id="KW-0274">FAD</keyword>
<dbReference type="Gene3D" id="3.50.50.60">
    <property type="entry name" value="FAD/NAD(P)-binding domain"/>
    <property type="match status" value="1"/>
</dbReference>